<dbReference type="EMBL" id="AJ313165">
    <property type="protein sequence ID" value="CAF31282.1"/>
    <property type="molecule type" value="Genomic_DNA"/>
</dbReference>
<dbReference type="Pfam" id="PF13185">
    <property type="entry name" value="GAF_2"/>
    <property type="match status" value="1"/>
</dbReference>
<reference evidence="2" key="3">
    <citation type="submission" date="2004-02" db="EMBL/GenBank/DDBJ databases">
        <authorList>
            <person name="Gockel G."/>
        </authorList>
    </citation>
    <scope>NUCLEOTIDE SEQUENCE</scope>
    <source>
        <strain evidence="2">ZV 580</strain>
    </source>
</reference>
<reference evidence="2" key="1">
    <citation type="journal article" date="1994" name="Biochem. J.">
        <title>A novel dye-linked formaldehyde dehydrogenase with some properties indicating the presence of a protein-bound redox-active quinone cofactor.</title>
        <authorList>
            <person name="Klein C.R."/>
            <person name="Kesseler F.P."/>
            <person name="Perrei C."/>
            <person name="Frank J."/>
            <person name="Duine J.A."/>
            <person name="Schwartz A.C."/>
        </authorList>
    </citation>
    <scope>NUCLEOTIDE SEQUENCE</scope>
    <source>
        <strain evidence="2">ZV 580</strain>
    </source>
</reference>
<evidence type="ECO:0000259" key="1">
    <source>
        <dbReference type="Pfam" id="PF13185"/>
    </source>
</evidence>
<dbReference type="InterPro" id="IPR029016">
    <property type="entry name" value="GAF-like_dom_sf"/>
</dbReference>
<reference evidence="2" key="2">
    <citation type="journal article" date="2004" name="Arch. Microbiol.">
        <title>Relations and functions of dye-linked formaldehyde dehydrogenase from Hyphomicrobium zavarzinii revealed by sequence determination and analysis.</title>
        <authorList>
            <person name="Schwartz A.C."/>
            <person name="Gockel G."/>
            <person name="Gross J."/>
            <person name="Moritz B."/>
            <person name="Meyer H.E."/>
        </authorList>
    </citation>
    <scope>NUCLEOTIDE SEQUENCE</scope>
    <source>
        <strain evidence="2">ZV 580</strain>
    </source>
</reference>
<feature type="domain" description="GAF" evidence="1">
    <location>
        <begin position="12"/>
        <end position="136"/>
    </location>
</feature>
<evidence type="ECO:0000313" key="2">
    <source>
        <dbReference type="EMBL" id="CAF31282.1"/>
    </source>
</evidence>
<dbReference type="InterPro" id="IPR003018">
    <property type="entry name" value="GAF"/>
</dbReference>
<sequence>MRNMTIETERSAAQHASSALARIVRDYAADSGTIHFLGNDGLLHLAAASQGMPDHVLAIIKTIPVGKGMAGLAVERAKPVDACNIQTDTSGDVRPGAKATGLAGSIVVPIFDGDTVIGALGVANRSERTFSENEIAGLVDEGRKLAAARPRLSGAD</sequence>
<protein>
    <recommendedName>
        <fullName evidence="1">GAF domain-containing protein</fullName>
    </recommendedName>
</protein>
<name>Q7AYA6_9HYPH</name>
<proteinExistence type="predicted"/>
<accession>Q7AYA6</accession>
<dbReference type="AlphaFoldDB" id="Q7AYA6"/>
<dbReference type="SUPFAM" id="SSF55781">
    <property type="entry name" value="GAF domain-like"/>
    <property type="match status" value="1"/>
</dbReference>
<organism evidence="2">
    <name type="scientific">Hyphomicrobium zavarzinii</name>
    <dbReference type="NCBI Taxonomy" id="48292"/>
    <lineage>
        <taxon>Bacteria</taxon>
        <taxon>Pseudomonadati</taxon>
        <taxon>Pseudomonadota</taxon>
        <taxon>Alphaproteobacteria</taxon>
        <taxon>Hyphomicrobiales</taxon>
        <taxon>Hyphomicrobiaceae</taxon>
        <taxon>Hyphomicrobium</taxon>
    </lineage>
</organism>
<dbReference type="Gene3D" id="3.30.450.40">
    <property type="match status" value="1"/>
</dbReference>